<evidence type="ECO:0000313" key="6">
    <source>
        <dbReference type="Proteomes" id="UP000818603"/>
    </source>
</evidence>
<evidence type="ECO:0000313" key="3">
    <source>
        <dbReference type="EMBL" id="GGH96707.1"/>
    </source>
</evidence>
<proteinExistence type="predicted"/>
<organism evidence="3 5">
    <name type="scientific">Aquisalinus luteolus</name>
    <dbReference type="NCBI Taxonomy" id="1566827"/>
    <lineage>
        <taxon>Bacteria</taxon>
        <taxon>Pseudomonadati</taxon>
        <taxon>Pseudomonadota</taxon>
        <taxon>Alphaproteobacteria</taxon>
        <taxon>Parvularculales</taxon>
        <taxon>Parvularculaceae</taxon>
        <taxon>Aquisalinus</taxon>
    </lineage>
</organism>
<dbReference type="AlphaFoldDB" id="A0A8J3ER92"/>
<evidence type="ECO:0000256" key="2">
    <source>
        <dbReference type="SAM" id="SignalP"/>
    </source>
</evidence>
<sequence>MTRSTRFTLGAATLGMVFLTLGSAAAQDNLPPDARPRPTQPQNPVAVQEQELESVDDIVTEEEAVLTSVNYKAPPEDETAEPLVEFSQLRYASEIDLNRALSAVEEGLKGCIALRHDIEARIGDTYGSYSVHSGWLRAYNACMLQRHKDIRTVGNAIEARRRDIISGGADEGATTMLGMVDRLIARQSAIKLAISEEMNMVPPLFEYYNTGVRSYPSDQGDQ</sequence>
<feature type="region of interest" description="Disordered" evidence="1">
    <location>
        <begin position="28"/>
        <end position="47"/>
    </location>
</feature>
<dbReference type="Proteomes" id="UP000621856">
    <property type="component" value="Unassembled WGS sequence"/>
</dbReference>
<feature type="signal peptide" evidence="2">
    <location>
        <begin position="1"/>
        <end position="26"/>
    </location>
</feature>
<gene>
    <name evidence="4" type="ORF">FF098_008070</name>
    <name evidence="3" type="ORF">GCM10011355_16240</name>
</gene>
<dbReference type="EMBL" id="VCJR02000001">
    <property type="protein sequence ID" value="NHK27854.1"/>
    <property type="molecule type" value="Genomic_DNA"/>
</dbReference>
<protein>
    <recommendedName>
        <fullName evidence="7">Secreted protein</fullName>
    </recommendedName>
</protein>
<keyword evidence="2" id="KW-0732">Signal</keyword>
<evidence type="ECO:0000313" key="4">
    <source>
        <dbReference type="EMBL" id="NHK27854.1"/>
    </source>
</evidence>
<keyword evidence="6" id="KW-1185">Reference proteome</keyword>
<dbReference type="Proteomes" id="UP000818603">
    <property type="component" value="Unassembled WGS sequence"/>
</dbReference>
<comment type="caution">
    <text evidence="3">The sequence shown here is derived from an EMBL/GenBank/DDBJ whole genome shotgun (WGS) entry which is preliminary data.</text>
</comment>
<reference evidence="4 6" key="2">
    <citation type="submission" date="2020-02" db="EMBL/GenBank/DDBJ databases">
        <title>Genome sequence of Parvularcula flava strain NH6-79.</title>
        <authorList>
            <person name="Abdul Karim M.H."/>
            <person name="Lam M.Q."/>
            <person name="Chen S.J."/>
            <person name="Yahya A."/>
            <person name="Shahir S."/>
            <person name="Shamsir M.S."/>
            <person name="Chong C.S."/>
        </authorList>
    </citation>
    <scope>NUCLEOTIDE SEQUENCE [LARGE SCALE GENOMIC DNA]</scope>
    <source>
        <strain evidence="4 6">NH6-79</strain>
    </source>
</reference>
<dbReference type="EMBL" id="BMGZ01000001">
    <property type="protein sequence ID" value="GGH96707.1"/>
    <property type="molecule type" value="Genomic_DNA"/>
</dbReference>
<evidence type="ECO:0000313" key="5">
    <source>
        <dbReference type="Proteomes" id="UP000621856"/>
    </source>
</evidence>
<reference evidence="3" key="3">
    <citation type="submission" date="2020-09" db="EMBL/GenBank/DDBJ databases">
        <authorList>
            <person name="Sun Q."/>
            <person name="Zhou Y."/>
        </authorList>
    </citation>
    <scope>NUCLEOTIDE SEQUENCE</scope>
    <source>
        <strain evidence="3">CGMCC 1.14984</strain>
    </source>
</reference>
<feature type="chain" id="PRO_5035298587" description="Secreted protein" evidence="2">
    <location>
        <begin position="27"/>
        <end position="222"/>
    </location>
</feature>
<accession>A0A8J3ER92</accession>
<name>A0A8J3ER92_9PROT</name>
<evidence type="ECO:0008006" key="7">
    <source>
        <dbReference type="Google" id="ProtNLM"/>
    </source>
</evidence>
<dbReference type="RefSeq" id="WP_155139139.1">
    <property type="nucleotide sequence ID" value="NZ_BMGZ01000001.1"/>
</dbReference>
<reference evidence="3" key="1">
    <citation type="journal article" date="2014" name="Int. J. Syst. Evol. Microbiol.">
        <title>Complete genome sequence of Corynebacterium casei LMG S-19264T (=DSM 44701T), isolated from a smear-ripened cheese.</title>
        <authorList>
            <consortium name="US DOE Joint Genome Institute (JGI-PGF)"/>
            <person name="Walter F."/>
            <person name="Albersmeier A."/>
            <person name="Kalinowski J."/>
            <person name="Ruckert C."/>
        </authorList>
    </citation>
    <scope>NUCLEOTIDE SEQUENCE</scope>
    <source>
        <strain evidence="3">CGMCC 1.14984</strain>
    </source>
</reference>
<evidence type="ECO:0000256" key="1">
    <source>
        <dbReference type="SAM" id="MobiDB-lite"/>
    </source>
</evidence>